<evidence type="ECO:0000256" key="1">
    <source>
        <dbReference type="ARBA" id="ARBA00005162"/>
    </source>
</evidence>
<keyword evidence="5" id="KW-0560">Oxidoreductase</keyword>
<dbReference type="PANTHER" id="PTHR11959:SF1">
    <property type="entry name" value="4-HYDROXYPHENYLPYRUVATE DIOXYGENASE"/>
    <property type="match status" value="1"/>
</dbReference>
<keyword evidence="3" id="KW-0828">Tyrosine catabolism</keyword>
<dbReference type="AlphaFoldDB" id="A0A438EQJ3"/>
<dbReference type="InterPro" id="IPR029068">
    <property type="entry name" value="Glyas_Bleomycin-R_OHBP_Dase"/>
</dbReference>
<dbReference type="GO" id="GO:0006559">
    <property type="term" value="P:L-phenylalanine catabolic process"/>
    <property type="evidence" value="ECO:0007669"/>
    <property type="project" value="UniProtKB-KW"/>
</dbReference>
<keyword evidence="5" id="KW-0223">Dioxygenase</keyword>
<organism evidence="5 6">
    <name type="scientific">Vitis vinifera</name>
    <name type="common">Grape</name>
    <dbReference type="NCBI Taxonomy" id="29760"/>
    <lineage>
        <taxon>Eukaryota</taxon>
        <taxon>Viridiplantae</taxon>
        <taxon>Streptophyta</taxon>
        <taxon>Embryophyta</taxon>
        <taxon>Tracheophyta</taxon>
        <taxon>Spermatophyta</taxon>
        <taxon>Magnoliopsida</taxon>
        <taxon>eudicotyledons</taxon>
        <taxon>Gunneridae</taxon>
        <taxon>Pentapetalae</taxon>
        <taxon>rosids</taxon>
        <taxon>Vitales</taxon>
        <taxon>Vitaceae</taxon>
        <taxon>Viteae</taxon>
        <taxon>Vitis</taxon>
    </lineage>
</organism>
<evidence type="ECO:0000256" key="3">
    <source>
        <dbReference type="ARBA" id="ARBA00022878"/>
    </source>
</evidence>
<dbReference type="Gene3D" id="3.10.180.10">
    <property type="entry name" value="2,3-Dihydroxybiphenyl 1,2-Dioxygenase, domain 1"/>
    <property type="match status" value="1"/>
</dbReference>
<reference evidence="5 6" key="1">
    <citation type="journal article" date="2018" name="PLoS Genet.">
        <title>Population sequencing reveals clonal diversity and ancestral inbreeding in the grapevine cultivar Chardonnay.</title>
        <authorList>
            <person name="Roach M.J."/>
            <person name="Johnson D.L."/>
            <person name="Bohlmann J."/>
            <person name="van Vuuren H.J."/>
            <person name="Jones S.J."/>
            <person name="Pretorius I.S."/>
            <person name="Schmidt S.A."/>
            <person name="Borneman A.R."/>
        </authorList>
    </citation>
    <scope>NUCLEOTIDE SEQUENCE [LARGE SCALE GENOMIC DNA]</scope>
    <source>
        <strain evidence="6">cv. Chardonnay</strain>
        <tissue evidence="5">Leaf</tissue>
    </source>
</reference>
<dbReference type="GO" id="GO:0003868">
    <property type="term" value="F:4-hydroxyphenylpyruvate dioxygenase activity"/>
    <property type="evidence" value="ECO:0007669"/>
    <property type="project" value="UniProtKB-EC"/>
</dbReference>
<evidence type="ECO:0000313" key="6">
    <source>
        <dbReference type="Proteomes" id="UP000288805"/>
    </source>
</evidence>
<dbReference type="InterPro" id="IPR005956">
    <property type="entry name" value="4OHPhenylPyrv_dOase"/>
</dbReference>
<dbReference type="EC" id="1.13.11.27" evidence="2"/>
<dbReference type="GO" id="GO:0006572">
    <property type="term" value="P:L-tyrosine catabolic process"/>
    <property type="evidence" value="ECO:0007669"/>
    <property type="project" value="UniProtKB-KW"/>
</dbReference>
<comment type="pathway">
    <text evidence="1">Amino-acid degradation; L-phenylalanine degradation; acetoacetate and fumarate from L-phenylalanine: step 3/6.</text>
</comment>
<evidence type="ECO:0000256" key="4">
    <source>
        <dbReference type="ARBA" id="ARBA00023232"/>
    </source>
</evidence>
<dbReference type="EMBL" id="QGNW01001217">
    <property type="protein sequence ID" value="RVW49898.1"/>
    <property type="molecule type" value="Genomic_DNA"/>
</dbReference>
<gene>
    <name evidence="5" type="primary">HPD_2</name>
    <name evidence="5" type="ORF">CK203_093855</name>
</gene>
<dbReference type="PANTHER" id="PTHR11959">
    <property type="entry name" value="4-HYDROXYPHENYLPYRUVATE DIOXYGENASE"/>
    <property type="match status" value="1"/>
</dbReference>
<evidence type="ECO:0000256" key="2">
    <source>
        <dbReference type="ARBA" id="ARBA00013222"/>
    </source>
</evidence>
<keyword evidence="4" id="KW-0585">Phenylalanine catabolism</keyword>
<accession>A0A438EQJ3</accession>
<evidence type="ECO:0000313" key="5">
    <source>
        <dbReference type="EMBL" id="RVW49898.1"/>
    </source>
</evidence>
<proteinExistence type="predicted"/>
<sequence>MRRRSGWRFEFMPSPLPTYYRNMKKRAGNVLTDDQIKECEDLGILVDKDDQGTLLQILTKPLDDRKF</sequence>
<name>A0A438EQJ3_VITVI</name>
<protein>
    <recommendedName>
        <fullName evidence="2">4-hydroxyphenylpyruvate dioxygenase</fullName>
        <ecNumber evidence="2">1.13.11.27</ecNumber>
    </recommendedName>
</protein>
<comment type="caution">
    <text evidence="5">The sequence shown here is derived from an EMBL/GenBank/DDBJ whole genome shotgun (WGS) entry which is preliminary data.</text>
</comment>
<dbReference type="SUPFAM" id="SSF54593">
    <property type="entry name" value="Glyoxalase/Bleomycin resistance protein/Dihydroxybiphenyl dioxygenase"/>
    <property type="match status" value="1"/>
</dbReference>
<dbReference type="Proteomes" id="UP000288805">
    <property type="component" value="Unassembled WGS sequence"/>
</dbReference>
<keyword evidence="5" id="KW-0670">Pyruvate</keyword>